<keyword evidence="2" id="KW-0732">Signal</keyword>
<accession>A0AAU7CCW2</accession>
<feature type="region of interest" description="Disordered" evidence="1">
    <location>
        <begin position="24"/>
        <end position="51"/>
    </location>
</feature>
<proteinExistence type="predicted"/>
<feature type="chain" id="PRO_5043716954" evidence="2">
    <location>
        <begin position="24"/>
        <end position="156"/>
    </location>
</feature>
<dbReference type="RefSeq" id="WP_406695751.1">
    <property type="nucleotide sequence ID" value="NZ_CP155447.1"/>
</dbReference>
<reference evidence="3" key="1">
    <citation type="submission" date="2024-05" db="EMBL/GenBank/DDBJ databases">
        <title>Planctomycetes of the genus Singulisphaera possess chitinolytic capabilities.</title>
        <authorList>
            <person name="Ivanova A."/>
        </authorList>
    </citation>
    <scope>NUCLEOTIDE SEQUENCE</scope>
    <source>
        <strain evidence="3">Ch08T</strain>
    </source>
</reference>
<organism evidence="3">
    <name type="scientific">Singulisphaera sp. Ch08</name>
    <dbReference type="NCBI Taxonomy" id="3120278"/>
    <lineage>
        <taxon>Bacteria</taxon>
        <taxon>Pseudomonadati</taxon>
        <taxon>Planctomycetota</taxon>
        <taxon>Planctomycetia</taxon>
        <taxon>Isosphaerales</taxon>
        <taxon>Isosphaeraceae</taxon>
        <taxon>Singulisphaera</taxon>
    </lineage>
</organism>
<evidence type="ECO:0000313" key="3">
    <source>
        <dbReference type="EMBL" id="XBH03010.1"/>
    </source>
</evidence>
<gene>
    <name evidence="3" type="ORF">V5E97_32595</name>
</gene>
<sequence>MALFRKLAVAVMITGAFVPFAPAQTPSRSQNVLPRSSNNRSQFSQMSAPPRRRSIVHHYPYPYPNYYTNDRSAGFRNPGGVGRFSEYYPPGGQFQVNPSVDPVRVASFDRGGGPTLADQRAAQQIGIQRDSVMQRQINNFGGFGYGYGVGFFGGFY</sequence>
<feature type="compositionally biased region" description="Polar residues" evidence="1">
    <location>
        <begin position="24"/>
        <end position="47"/>
    </location>
</feature>
<dbReference type="EMBL" id="CP155447">
    <property type="protein sequence ID" value="XBH03010.1"/>
    <property type="molecule type" value="Genomic_DNA"/>
</dbReference>
<evidence type="ECO:0000256" key="1">
    <source>
        <dbReference type="SAM" id="MobiDB-lite"/>
    </source>
</evidence>
<dbReference type="AlphaFoldDB" id="A0AAU7CCW2"/>
<feature type="signal peptide" evidence="2">
    <location>
        <begin position="1"/>
        <end position="23"/>
    </location>
</feature>
<name>A0AAU7CCW2_9BACT</name>
<evidence type="ECO:0000256" key="2">
    <source>
        <dbReference type="SAM" id="SignalP"/>
    </source>
</evidence>
<protein>
    <submittedName>
        <fullName evidence="3">Uncharacterized protein</fullName>
    </submittedName>
</protein>